<protein>
    <recommendedName>
        <fullName evidence="4">Medium-chain acyl-CoA ligase ACSF2, mitochondrial</fullName>
    </recommendedName>
</protein>
<dbReference type="PANTHER" id="PTHR43201:SF5">
    <property type="entry name" value="MEDIUM-CHAIN ACYL-COA LIGASE ACSF2, MITOCHONDRIAL"/>
    <property type="match status" value="1"/>
</dbReference>
<dbReference type="Proteomes" id="UP001329430">
    <property type="component" value="Chromosome 4"/>
</dbReference>
<sequence>MSNLVNYPKIAQTNATTHKQNDEGKMPRLSYIHNHGTEPLVYMTIGNLIERAADKYGQIEAIVSISENRRITYRDILHEADKLAAGFHRLGLRKGDKIGLWAPNVAEWVIVFFAATRIGLITVTINPKYQAPELRHVLNICEVKALVCLDEYKSLNFYGILLNLVPQLEKAETKSFSSENLPTLKIIITISKATLRYRNL</sequence>
<evidence type="ECO:0000313" key="9">
    <source>
        <dbReference type="Proteomes" id="UP001329430"/>
    </source>
</evidence>
<evidence type="ECO:0000259" key="7">
    <source>
        <dbReference type="Pfam" id="PF00501"/>
    </source>
</evidence>
<dbReference type="Pfam" id="PF00501">
    <property type="entry name" value="AMP-binding"/>
    <property type="match status" value="1"/>
</dbReference>
<comment type="catalytic activity">
    <reaction evidence="5">
        <text>octanoate + ATP + CoA = octanoyl-CoA + AMP + diphosphate</text>
        <dbReference type="Rhea" id="RHEA:33631"/>
        <dbReference type="ChEBI" id="CHEBI:25646"/>
        <dbReference type="ChEBI" id="CHEBI:30616"/>
        <dbReference type="ChEBI" id="CHEBI:33019"/>
        <dbReference type="ChEBI" id="CHEBI:57287"/>
        <dbReference type="ChEBI" id="CHEBI:57386"/>
        <dbReference type="ChEBI" id="CHEBI:456215"/>
    </reaction>
</comment>
<evidence type="ECO:0000256" key="1">
    <source>
        <dbReference type="ARBA" id="ARBA00006432"/>
    </source>
</evidence>
<evidence type="ECO:0000313" key="8">
    <source>
        <dbReference type="EMBL" id="KAK5645293.1"/>
    </source>
</evidence>
<dbReference type="AlphaFoldDB" id="A0AAN7ZNZ2"/>
<comment type="caution">
    <text evidence="8">The sequence shown here is derived from an EMBL/GenBank/DDBJ whole genome shotgun (WGS) entry which is preliminary data.</text>
</comment>
<evidence type="ECO:0000256" key="4">
    <source>
        <dbReference type="ARBA" id="ARBA00039638"/>
    </source>
</evidence>
<reference evidence="8 9" key="1">
    <citation type="journal article" date="2024" name="Insects">
        <title>An Improved Chromosome-Level Genome Assembly of the Firefly Pyrocoelia pectoralis.</title>
        <authorList>
            <person name="Fu X."/>
            <person name="Meyer-Rochow V.B."/>
            <person name="Ballantyne L."/>
            <person name="Zhu X."/>
        </authorList>
    </citation>
    <scope>NUCLEOTIDE SEQUENCE [LARGE SCALE GENOMIC DNA]</scope>
    <source>
        <strain evidence="8">XCY_ONT2</strain>
    </source>
</reference>
<evidence type="ECO:0000256" key="5">
    <source>
        <dbReference type="ARBA" id="ARBA00047319"/>
    </source>
</evidence>
<comment type="similarity">
    <text evidence="1">Belongs to the ATP-dependent AMP-binding enzyme family.</text>
</comment>
<dbReference type="GO" id="GO:0031956">
    <property type="term" value="F:medium-chain fatty acid-CoA ligase activity"/>
    <property type="evidence" value="ECO:0007669"/>
    <property type="project" value="UniProtKB-EC"/>
</dbReference>
<organism evidence="8 9">
    <name type="scientific">Pyrocoelia pectoralis</name>
    <dbReference type="NCBI Taxonomy" id="417401"/>
    <lineage>
        <taxon>Eukaryota</taxon>
        <taxon>Metazoa</taxon>
        <taxon>Ecdysozoa</taxon>
        <taxon>Arthropoda</taxon>
        <taxon>Hexapoda</taxon>
        <taxon>Insecta</taxon>
        <taxon>Pterygota</taxon>
        <taxon>Neoptera</taxon>
        <taxon>Endopterygota</taxon>
        <taxon>Coleoptera</taxon>
        <taxon>Polyphaga</taxon>
        <taxon>Elateriformia</taxon>
        <taxon>Elateroidea</taxon>
        <taxon>Lampyridae</taxon>
        <taxon>Lampyrinae</taxon>
        <taxon>Pyrocoelia</taxon>
    </lineage>
</organism>
<gene>
    <name evidence="8" type="ORF">RI129_006593</name>
</gene>
<evidence type="ECO:0000256" key="3">
    <source>
        <dbReference type="ARBA" id="ARBA00037247"/>
    </source>
</evidence>
<dbReference type="GO" id="GO:0006631">
    <property type="term" value="P:fatty acid metabolic process"/>
    <property type="evidence" value="ECO:0007669"/>
    <property type="project" value="TreeGrafter"/>
</dbReference>
<feature type="domain" description="AMP-dependent synthetase/ligase" evidence="7">
    <location>
        <begin position="50"/>
        <end position="166"/>
    </location>
</feature>
<proteinExistence type="inferred from homology"/>
<dbReference type="InterPro" id="IPR000873">
    <property type="entry name" value="AMP-dep_synth/lig_dom"/>
</dbReference>
<comment type="function">
    <text evidence="3">Acyl-CoA synthases catalyze the initial reaction in fatty acid metabolism, by forming a thioester with CoA. Has some preference toward medium-chain substrates. Plays a role in adipocyte differentiation.</text>
</comment>
<evidence type="ECO:0000256" key="2">
    <source>
        <dbReference type="ARBA" id="ARBA00022598"/>
    </source>
</evidence>
<comment type="catalytic activity">
    <reaction evidence="6">
        <text>a medium-chain fatty acid + ATP + CoA = a medium-chain fatty acyl-CoA + AMP + diphosphate</text>
        <dbReference type="Rhea" id="RHEA:48340"/>
        <dbReference type="ChEBI" id="CHEBI:30616"/>
        <dbReference type="ChEBI" id="CHEBI:33019"/>
        <dbReference type="ChEBI" id="CHEBI:57287"/>
        <dbReference type="ChEBI" id="CHEBI:59558"/>
        <dbReference type="ChEBI" id="CHEBI:90546"/>
        <dbReference type="ChEBI" id="CHEBI:456215"/>
        <dbReference type="EC" id="6.2.1.2"/>
    </reaction>
</comment>
<dbReference type="Gene3D" id="3.40.50.980">
    <property type="match status" value="1"/>
</dbReference>
<evidence type="ECO:0000256" key="6">
    <source>
        <dbReference type="ARBA" id="ARBA00048277"/>
    </source>
</evidence>
<accession>A0AAN7ZNZ2</accession>
<dbReference type="SUPFAM" id="SSF56801">
    <property type="entry name" value="Acetyl-CoA synthetase-like"/>
    <property type="match status" value="1"/>
</dbReference>
<name>A0AAN7ZNZ2_9COLE</name>
<dbReference type="EMBL" id="JAVRBK010000004">
    <property type="protein sequence ID" value="KAK5645293.1"/>
    <property type="molecule type" value="Genomic_DNA"/>
</dbReference>
<keyword evidence="9" id="KW-1185">Reference proteome</keyword>
<keyword evidence="2" id="KW-0436">Ligase</keyword>
<dbReference type="PANTHER" id="PTHR43201">
    <property type="entry name" value="ACYL-COA SYNTHETASE"/>
    <property type="match status" value="1"/>
</dbReference>